<reference evidence="10" key="1">
    <citation type="submission" date="2017-11" db="EMBL/GenBank/DDBJ databases">
        <title>Complete Genome Sequence of Kyrpidia sp. Strain EA-1, a thermophilic, hydrogen-oxidizing Bacterium, isolated from the Azores.</title>
        <authorList>
            <person name="Reiner J.E."/>
            <person name="Lapp C.J."/>
            <person name="Bunk B."/>
            <person name="Gescher J."/>
        </authorList>
    </citation>
    <scope>NUCLEOTIDE SEQUENCE [LARGE SCALE GENOMIC DNA]</scope>
    <source>
        <strain evidence="10">EA-1</strain>
    </source>
</reference>
<dbReference type="PANTHER" id="PTHR35794">
    <property type="entry name" value="CELL DIVISION PROTEIN DIVIVA"/>
    <property type="match status" value="1"/>
</dbReference>
<sequence>MSLTPLDIHNKEFSVSFRGYNQDEVNEFLRQVIQEFEGLIRENKQLAEQSRLLEERLAHFSNLEESLSKSIVVAQEAAEEVKANARKEAQLIVREAEKNADRIVNEALMKSRKILMEMEEIQKQVSVFRTRLRSLVQAQLEMIEARDWDDLAEDLQQAGQLESGTGSR</sequence>
<protein>
    <submittedName>
        <fullName evidence="8">Cell division protein DivIVA</fullName>
    </submittedName>
    <submittedName>
        <fullName evidence="9">Cell-division initiation protein</fullName>
    </submittedName>
</protein>
<evidence type="ECO:0000256" key="6">
    <source>
        <dbReference type="ARBA" id="ARBA00023306"/>
    </source>
</evidence>
<evidence type="ECO:0000313" key="10">
    <source>
        <dbReference type="Proteomes" id="UP000231932"/>
    </source>
</evidence>
<dbReference type="Proteomes" id="UP000231932">
    <property type="component" value="Chromosome"/>
</dbReference>
<reference evidence="9 11" key="3">
    <citation type="submission" date="2020-04" db="EMBL/GenBank/DDBJ databases">
        <authorList>
            <person name="Hogendoorn C."/>
        </authorList>
    </citation>
    <scope>NUCLEOTIDE SEQUENCE [LARGE SCALE GENOMIC DNA]</scope>
    <source>
        <strain evidence="9">COOX1</strain>
    </source>
</reference>
<dbReference type="GO" id="GO:0051301">
    <property type="term" value="P:cell division"/>
    <property type="evidence" value="ECO:0007669"/>
    <property type="project" value="UniProtKB-KW"/>
</dbReference>
<keyword evidence="5 7" id="KW-0175">Coiled coil</keyword>
<keyword evidence="10" id="KW-1185">Reference proteome</keyword>
<dbReference type="OrthoDB" id="9815492at2"/>
<dbReference type="EMBL" id="CP024955">
    <property type="protein sequence ID" value="ATY84741.1"/>
    <property type="molecule type" value="Genomic_DNA"/>
</dbReference>
<reference evidence="8" key="2">
    <citation type="journal article" date="2018" name="Genome Announc.">
        <title>Complete Genome Sequence of Kyrpidia sp. Strain EA-1, a Thermophilic Knallgas Bacterium, Isolated from the Azores.</title>
        <authorList>
            <person name="Reiner J.E."/>
            <person name="Lapp C.J."/>
            <person name="Bunk B."/>
            <person name="Sproer C."/>
            <person name="Overmann J."/>
            <person name="Gescher J."/>
        </authorList>
    </citation>
    <scope>NUCLEOTIDE SEQUENCE</scope>
    <source>
        <strain evidence="8">EA-1</strain>
    </source>
</reference>
<accession>A0A2K8N5W0</accession>
<evidence type="ECO:0000313" key="11">
    <source>
        <dbReference type="Proteomes" id="UP000502196"/>
    </source>
</evidence>
<dbReference type="AlphaFoldDB" id="A0A2K8N5W0"/>
<dbReference type="Pfam" id="PF05103">
    <property type="entry name" value="DivIVA"/>
    <property type="match status" value="1"/>
</dbReference>
<evidence type="ECO:0000313" key="9">
    <source>
        <dbReference type="EMBL" id="CAB3392745.1"/>
    </source>
</evidence>
<dbReference type="KEGG" id="kyr:CVV65_07210"/>
<keyword evidence="6" id="KW-0131">Cell cycle</keyword>
<evidence type="ECO:0000256" key="5">
    <source>
        <dbReference type="ARBA" id="ARBA00023054"/>
    </source>
</evidence>
<dbReference type="RefSeq" id="WP_013075826.1">
    <property type="nucleotide sequence ID" value="NZ_CP024955.1"/>
</dbReference>
<keyword evidence="4 8" id="KW-0132">Cell division</keyword>
<dbReference type="InterPro" id="IPR007793">
    <property type="entry name" value="DivIVA_fam"/>
</dbReference>
<keyword evidence="3" id="KW-0963">Cytoplasm</keyword>
<gene>
    <name evidence="9" type="primary">divIVA</name>
    <name evidence="9" type="ORF">COOX1_1564</name>
    <name evidence="8" type="ORF">CVV65_07210</name>
</gene>
<comment type="similarity">
    <text evidence="2">Belongs to the DivIVA family.</text>
</comment>
<dbReference type="EMBL" id="LR792683">
    <property type="protein sequence ID" value="CAB3392745.1"/>
    <property type="molecule type" value="Genomic_DNA"/>
</dbReference>
<evidence type="ECO:0000256" key="2">
    <source>
        <dbReference type="ARBA" id="ARBA00009008"/>
    </source>
</evidence>
<evidence type="ECO:0000256" key="4">
    <source>
        <dbReference type="ARBA" id="ARBA00022618"/>
    </source>
</evidence>
<dbReference type="Gene3D" id="6.10.250.660">
    <property type="match status" value="1"/>
</dbReference>
<feature type="coiled-coil region" evidence="7">
    <location>
        <begin position="29"/>
        <end position="56"/>
    </location>
</feature>
<dbReference type="Proteomes" id="UP000502196">
    <property type="component" value="Chromosome"/>
</dbReference>
<dbReference type="NCBIfam" id="TIGR03544">
    <property type="entry name" value="DivI1A_domain"/>
    <property type="match status" value="1"/>
</dbReference>
<dbReference type="PANTHER" id="PTHR35794:SF2">
    <property type="entry name" value="CELL DIVISION PROTEIN DIVIVA"/>
    <property type="match status" value="1"/>
</dbReference>
<dbReference type="InterPro" id="IPR019933">
    <property type="entry name" value="DivIVA_domain"/>
</dbReference>
<dbReference type="GO" id="GO:0005737">
    <property type="term" value="C:cytoplasm"/>
    <property type="evidence" value="ECO:0007669"/>
    <property type="project" value="UniProtKB-SubCell"/>
</dbReference>
<evidence type="ECO:0000256" key="1">
    <source>
        <dbReference type="ARBA" id="ARBA00004496"/>
    </source>
</evidence>
<name>A0A2K8N5W0_9BACL</name>
<evidence type="ECO:0000256" key="3">
    <source>
        <dbReference type="ARBA" id="ARBA00022490"/>
    </source>
</evidence>
<proteinExistence type="inferred from homology"/>
<evidence type="ECO:0000256" key="7">
    <source>
        <dbReference type="SAM" id="Coils"/>
    </source>
</evidence>
<evidence type="ECO:0000313" key="8">
    <source>
        <dbReference type="EMBL" id="ATY84741.1"/>
    </source>
</evidence>
<organism evidence="8 10">
    <name type="scientific">Kyrpidia spormannii</name>
    <dbReference type="NCBI Taxonomy" id="2055160"/>
    <lineage>
        <taxon>Bacteria</taxon>
        <taxon>Bacillati</taxon>
        <taxon>Bacillota</taxon>
        <taxon>Bacilli</taxon>
        <taxon>Bacillales</taxon>
        <taxon>Alicyclobacillaceae</taxon>
        <taxon>Kyrpidia</taxon>
    </lineage>
</organism>
<comment type="subcellular location">
    <subcellularLocation>
        <location evidence="1">Cytoplasm</location>
    </subcellularLocation>
</comment>